<dbReference type="OMA" id="ARNGNMY"/>
<feature type="active site" description="Proton donor/acceptor" evidence="3">
    <location>
        <position position="87"/>
    </location>
</feature>
<protein>
    <recommendedName>
        <fullName evidence="5">Hydroxymethylglutaryl-CoA synthase</fullName>
        <shortName evidence="5">HMG-CoA synthase</shortName>
        <ecNumber evidence="5">2.3.3.10</ecNumber>
    </recommendedName>
    <alternativeName>
        <fullName evidence="5">3-hydroxy-3-methylglutaryl coenzyme A synthase</fullName>
    </alternativeName>
</protein>
<dbReference type="GO" id="GO:0006084">
    <property type="term" value="P:acetyl-CoA metabolic process"/>
    <property type="evidence" value="ECO:0007669"/>
    <property type="project" value="InterPro"/>
</dbReference>
<dbReference type="Gene3D" id="3.40.47.10">
    <property type="match status" value="1"/>
</dbReference>
<feature type="active site" description="Acyl-thioester intermediate" evidence="3">
    <location>
        <position position="121"/>
    </location>
</feature>
<keyword evidence="5" id="KW-0752">Steroid biosynthesis</keyword>
<keyword evidence="5" id="KW-0753">Steroid metabolism</keyword>
<dbReference type="STRING" id="670386.D3AXQ3"/>
<evidence type="ECO:0000313" key="8">
    <source>
        <dbReference type="EMBL" id="EFA85730.1"/>
    </source>
</evidence>
<feature type="domain" description="Hydroxymethylglutaryl-coenzyme A synthase N-terminal" evidence="6">
    <location>
        <begin position="5"/>
        <end position="178"/>
    </location>
</feature>
<dbReference type="InterPro" id="IPR013528">
    <property type="entry name" value="HMG_CoA_synth_N"/>
</dbReference>
<dbReference type="EMBL" id="ADBJ01000004">
    <property type="protein sequence ID" value="EFA85730.1"/>
    <property type="molecule type" value="Genomic_DNA"/>
</dbReference>
<dbReference type="UniPathway" id="UPA00058">
    <property type="reaction ID" value="UER00102"/>
</dbReference>
<feature type="binding site" evidence="4">
    <location>
        <position position="213"/>
    </location>
    <ligand>
        <name>CoA</name>
        <dbReference type="ChEBI" id="CHEBI:57287"/>
    </ligand>
</feature>
<dbReference type="Proteomes" id="UP000001396">
    <property type="component" value="Unassembled WGS sequence"/>
</dbReference>
<dbReference type="PANTHER" id="PTHR43323">
    <property type="entry name" value="3-HYDROXY-3-METHYLGLUTARYL COENZYME A SYNTHASE"/>
    <property type="match status" value="1"/>
</dbReference>
<feature type="binding site" evidence="4">
    <location>
        <position position="261"/>
    </location>
    <ligand>
        <name>CoA</name>
        <dbReference type="ChEBI" id="CHEBI:57287"/>
    </ligand>
</feature>
<evidence type="ECO:0000256" key="3">
    <source>
        <dbReference type="PIRSR" id="PIRSR610122-1"/>
    </source>
</evidence>
<dbReference type="GeneID" id="31356490"/>
<organism evidence="8 9">
    <name type="scientific">Heterostelium pallidum (strain ATCC 26659 / Pp 5 / PN500)</name>
    <name type="common">Cellular slime mold</name>
    <name type="synonym">Polysphondylium pallidum</name>
    <dbReference type="NCBI Taxonomy" id="670386"/>
    <lineage>
        <taxon>Eukaryota</taxon>
        <taxon>Amoebozoa</taxon>
        <taxon>Evosea</taxon>
        <taxon>Eumycetozoa</taxon>
        <taxon>Dictyostelia</taxon>
        <taxon>Acytosteliales</taxon>
        <taxon>Acytosteliaceae</taxon>
        <taxon>Heterostelium</taxon>
    </lineage>
</organism>
<dbReference type="AlphaFoldDB" id="D3AXQ3"/>
<dbReference type="FunFam" id="3.40.47.10:FF:000008">
    <property type="entry name" value="3-hydroxy-3-methylglutaryl coenzyme A synthase"/>
    <property type="match status" value="1"/>
</dbReference>
<evidence type="ECO:0000313" key="9">
    <source>
        <dbReference type="Proteomes" id="UP000001396"/>
    </source>
</evidence>
<dbReference type="NCBIfam" id="TIGR01833">
    <property type="entry name" value="HMG-CoA-S_euk"/>
    <property type="match status" value="1"/>
</dbReference>
<feature type="active site" description="Proton donor/acceptor" evidence="3">
    <location>
        <position position="252"/>
    </location>
</feature>
<keyword evidence="5" id="KW-0444">Lipid biosynthesis</keyword>
<keyword evidence="2 5" id="KW-0808">Transferase</keyword>
<comment type="catalytic activity">
    <reaction evidence="5">
        <text>acetoacetyl-CoA + acetyl-CoA + H2O = (3S)-3-hydroxy-3-methylglutaryl-CoA + CoA + H(+)</text>
        <dbReference type="Rhea" id="RHEA:10188"/>
        <dbReference type="ChEBI" id="CHEBI:15377"/>
        <dbReference type="ChEBI" id="CHEBI:15378"/>
        <dbReference type="ChEBI" id="CHEBI:43074"/>
        <dbReference type="ChEBI" id="CHEBI:57286"/>
        <dbReference type="ChEBI" id="CHEBI:57287"/>
        <dbReference type="ChEBI" id="CHEBI:57288"/>
        <dbReference type="EC" id="2.3.3.10"/>
    </reaction>
</comment>
<evidence type="ECO:0000256" key="2">
    <source>
        <dbReference type="ARBA" id="ARBA00022679"/>
    </source>
</evidence>
<gene>
    <name evidence="8" type="ORF">PPL_00960</name>
</gene>
<comment type="function">
    <text evidence="5">Catalyzes the condensation of acetyl-CoA with acetoacetyl-CoA to form HMG-CoA.</text>
</comment>
<dbReference type="Pfam" id="PF08540">
    <property type="entry name" value="HMG_CoA_synt_C"/>
    <property type="match status" value="1"/>
</dbReference>
<dbReference type="GO" id="GO:0016126">
    <property type="term" value="P:sterol biosynthetic process"/>
    <property type="evidence" value="ECO:0007669"/>
    <property type="project" value="UniProtKB-KW"/>
</dbReference>
<dbReference type="SUPFAM" id="SSF53901">
    <property type="entry name" value="Thiolase-like"/>
    <property type="match status" value="2"/>
</dbReference>
<dbReference type="InterPro" id="IPR016039">
    <property type="entry name" value="Thiolase-like"/>
</dbReference>
<dbReference type="RefSeq" id="XP_020437836.1">
    <property type="nucleotide sequence ID" value="XM_020571978.1"/>
</dbReference>
<comment type="similarity">
    <text evidence="1 5">Belongs to the thiolase-like superfamily. HMG-CoA synthase family.</text>
</comment>
<keyword evidence="5" id="KW-0443">Lipid metabolism</keyword>
<comment type="pathway">
    <text evidence="5">Metabolic intermediate biosynthesis; (R)-mevalonate biosynthesis; (R)-mevalonate from acetyl-CoA: step 2/3.</text>
</comment>
<evidence type="ECO:0000259" key="7">
    <source>
        <dbReference type="Pfam" id="PF08540"/>
    </source>
</evidence>
<keyword evidence="5" id="KW-1207">Sterol metabolism</keyword>
<dbReference type="InterPro" id="IPR013746">
    <property type="entry name" value="HMG_CoA_synt_C_dom"/>
</dbReference>
<dbReference type="PANTHER" id="PTHR43323:SF2">
    <property type="entry name" value="HYDROXYMETHYLGLUTARYL-COA SYNTHASE"/>
    <property type="match status" value="1"/>
</dbReference>
<evidence type="ECO:0000256" key="5">
    <source>
        <dbReference type="RuleBase" id="RU364071"/>
    </source>
</evidence>
<dbReference type="FunCoup" id="D3AXQ3">
    <property type="interactions" value="429"/>
</dbReference>
<feature type="domain" description="Hydroxymethylglutaryl-coenzyme A synthase C-terminal" evidence="7">
    <location>
        <begin position="179"/>
        <end position="459"/>
    </location>
</feature>
<dbReference type="CDD" id="cd00827">
    <property type="entry name" value="init_cond_enzymes"/>
    <property type="match status" value="1"/>
</dbReference>
<dbReference type="GO" id="GO:0004421">
    <property type="term" value="F:hydroxymethylglutaryl-CoA synthase activity"/>
    <property type="evidence" value="ECO:0007669"/>
    <property type="project" value="UniProtKB-EC"/>
</dbReference>
<reference evidence="8 9" key="1">
    <citation type="journal article" date="2011" name="Genome Res.">
        <title>Phylogeny-wide analysis of social amoeba genomes highlights ancient origins for complex intercellular communication.</title>
        <authorList>
            <person name="Heidel A.J."/>
            <person name="Lawal H.M."/>
            <person name="Felder M."/>
            <person name="Schilde C."/>
            <person name="Helps N.R."/>
            <person name="Tunggal B."/>
            <person name="Rivero F."/>
            <person name="John U."/>
            <person name="Schleicher M."/>
            <person name="Eichinger L."/>
            <person name="Platzer M."/>
            <person name="Noegel A.A."/>
            <person name="Schaap P."/>
            <person name="Gloeckner G."/>
        </authorList>
    </citation>
    <scope>NUCLEOTIDE SEQUENCE [LARGE SCALE GENOMIC DNA]</scope>
    <source>
        <strain evidence="9">ATCC 26659 / Pp 5 / PN500</strain>
    </source>
</reference>
<evidence type="ECO:0000259" key="6">
    <source>
        <dbReference type="Pfam" id="PF01154"/>
    </source>
</evidence>
<proteinExistence type="inferred from homology"/>
<dbReference type="InParanoid" id="D3AXQ3"/>
<dbReference type="EC" id="2.3.3.10" evidence="5"/>
<dbReference type="GO" id="GO:0010142">
    <property type="term" value="P:farnesyl diphosphate biosynthetic process, mevalonate pathway"/>
    <property type="evidence" value="ECO:0007669"/>
    <property type="project" value="InterPro"/>
</dbReference>
<evidence type="ECO:0000256" key="4">
    <source>
        <dbReference type="PIRSR" id="PIRSR610122-2"/>
    </source>
</evidence>
<accession>D3AXQ3</accession>
<name>D3AXQ3_HETP5</name>
<comment type="caution">
    <text evidence="8">The sequence shown here is derived from an EMBL/GenBank/DDBJ whole genome shotgun (WGS) entry which is preliminary data.</text>
</comment>
<evidence type="ECO:0000256" key="1">
    <source>
        <dbReference type="ARBA" id="ARBA00007061"/>
    </source>
</evidence>
<keyword evidence="5" id="KW-0756">Sterol biosynthesis</keyword>
<dbReference type="Pfam" id="PF01154">
    <property type="entry name" value="HMG_CoA_synt_N"/>
    <property type="match status" value="1"/>
</dbReference>
<keyword evidence="9" id="KW-1185">Reference proteome</keyword>
<sequence>MNNDRPQNIGILAMDIYFPETYVAQTELESFDGVSAGKYTIGLGQTNMAFCGDREDIVSMSMNSVQSLMKKYNIPYSMIGRLEVGTETIIDKSKSIKTHLMTLFQEHGNTSIEGVDTYNACYGGTNALFNSVQWIESSYWDGRFAMVVTGDIAVYAKGPARPTGGAGVVAMLIGPNAPLVMEPGIRGVHMENVYDFYKPDGKSEYPYVDGKLSIDCYLRALDRCYANYKAAFERLNQDQNFSMDLVDYCVMHSPYGRLVQKSFGRLFYNDYILSGGNSDESSHKYKDHFQEFNQIGLGKESYGNAKLDQVGLKVTDEHYKNKVIPSMTLSKELGNCYAGSVYGGILSLLSNVNSLVGKRVLVFSYGSGLAATFFSFKGVSTNNPMFPSTENIGKQSNINQRLTNRIKISPPEFTTLLSYREENCSKLSYTPMDSTLNIAIGNYYLERVDDKLIRHYKIKDDTIKSSLYE</sequence>
<dbReference type="InterPro" id="IPR010122">
    <property type="entry name" value="HMG_CoA_synthase_euk"/>
</dbReference>